<dbReference type="Proteomes" id="UP001054837">
    <property type="component" value="Unassembled WGS sequence"/>
</dbReference>
<protein>
    <submittedName>
        <fullName evidence="1">Uncharacterized protein</fullName>
    </submittedName>
</protein>
<sequence>MPSDYQASHLNAKSYANIKRQFNAIREMNEQAPKTSSPEITAKIECHSHYGKWPLLLHALFPGRIGVIQGKRLREKLNMPSETGRIKEHCIKRRKRLVAVNGVTIGSRFCFMCVT</sequence>
<organism evidence="1 2">
    <name type="scientific">Caerostris darwini</name>
    <dbReference type="NCBI Taxonomy" id="1538125"/>
    <lineage>
        <taxon>Eukaryota</taxon>
        <taxon>Metazoa</taxon>
        <taxon>Ecdysozoa</taxon>
        <taxon>Arthropoda</taxon>
        <taxon>Chelicerata</taxon>
        <taxon>Arachnida</taxon>
        <taxon>Araneae</taxon>
        <taxon>Araneomorphae</taxon>
        <taxon>Entelegynae</taxon>
        <taxon>Araneoidea</taxon>
        <taxon>Araneidae</taxon>
        <taxon>Caerostris</taxon>
    </lineage>
</organism>
<name>A0AAV4RBT5_9ARAC</name>
<accession>A0AAV4RBT5</accession>
<evidence type="ECO:0000313" key="1">
    <source>
        <dbReference type="EMBL" id="GIY18069.1"/>
    </source>
</evidence>
<proteinExistence type="predicted"/>
<reference evidence="1 2" key="1">
    <citation type="submission" date="2021-06" db="EMBL/GenBank/DDBJ databases">
        <title>Caerostris darwini draft genome.</title>
        <authorList>
            <person name="Kono N."/>
            <person name="Arakawa K."/>
        </authorList>
    </citation>
    <scope>NUCLEOTIDE SEQUENCE [LARGE SCALE GENOMIC DNA]</scope>
</reference>
<gene>
    <name evidence="1" type="ORF">CDAR_286781</name>
</gene>
<comment type="caution">
    <text evidence="1">The sequence shown here is derived from an EMBL/GenBank/DDBJ whole genome shotgun (WGS) entry which is preliminary data.</text>
</comment>
<keyword evidence="2" id="KW-1185">Reference proteome</keyword>
<dbReference type="EMBL" id="BPLQ01005865">
    <property type="protein sequence ID" value="GIY18069.1"/>
    <property type="molecule type" value="Genomic_DNA"/>
</dbReference>
<dbReference type="AlphaFoldDB" id="A0AAV4RBT5"/>
<evidence type="ECO:0000313" key="2">
    <source>
        <dbReference type="Proteomes" id="UP001054837"/>
    </source>
</evidence>